<organism evidence="3 6">
    <name type="scientific">Neoroseomonas oryzicola</name>
    <dbReference type="NCBI Taxonomy" id="535904"/>
    <lineage>
        <taxon>Bacteria</taxon>
        <taxon>Pseudomonadati</taxon>
        <taxon>Pseudomonadota</taxon>
        <taxon>Alphaproteobacteria</taxon>
        <taxon>Acetobacterales</taxon>
        <taxon>Acetobacteraceae</taxon>
        <taxon>Neoroseomonas</taxon>
    </lineage>
</organism>
<evidence type="ECO:0000313" key="4">
    <source>
        <dbReference type="EMBL" id="NKE16450.1"/>
    </source>
</evidence>
<evidence type="ECO:0000313" key="6">
    <source>
        <dbReference type="Proteomes" id="UP001138708"/>
    </source>
</evidence>
<reference evidence="4 5" key="2">
    <citation type="submission" date="2020-02" db="EMBL/GenBank/DDBJ databases">
        <authorList>
            <person name="Sun Q."/>
            <person name="Inoue M."/>
        </authorList>
    </citation>
    <scope>NUCLEOTIDE SEQUENCE [LARGE SCALE GENOMIC DNA]</scope>
    <source>
        <strain evidence="4 5">KCTC 22478</strain>
    </source>
</reference>
<dbReference type="Proteomes" id="UP001138708">
    <property type="component" value="Unassembled WGS sequence"/>
</dbReference>
<reference evidence="3" key="1">
    <citation type="submission" date="2020-01" db="EMBL/GenBank/DDBJ databases">
        <authorList>
            <person name="Rat A."/>
        </authorList>
    </citation>
    <scope>NUCLEOTIDE SEQUENCE</scope>
    <source>
        <strain evidence="3">LMG 31161</strain>
    </source>
</reference>
<dbReference type="NCBIfam" id="NF001095">
    <property type="entry name" value="PRK00124.1"/>
    <property type="match status" value="1"/>
</dbReference>
<evidence type="ECO:0000313" key="3">
    <source>
        <dbReference type="EMBL" id="MBR0662315.1"/>
    </source>
</evidence>
<dbReference type="InterPro" id="IPR003791">
    <property type="entry name" value="UPF0178"/>
</dbReference>
<comment type="similarity">
    <text evidence="1 2">Belongs to the UPF0178 family.</text>
</comment>
<keyword evidence="5" id="KW-1185">Reference proteome</keyword>
<name>A0A9X9WPQ5_9PROT</name>
<reference evidence="3" key="3">
    <citation type="journal article" date="2021" name="Syst. Appl. Microbiol.">
        <title>Roseomonas hellenica sp. nov., isolated from roots of wild-growing Alkanna tinctoria.</title>
        <authorList>
            <person name="Rat A."/>
            <person name="Naranjo H.D."/>
            <person name="Lebbe L."/>
            <person name="Cnockaert M."/>
            <person name="Krigas N."/>
            <person name="Grigoriadou K."/>
            <person name="Maloupa E."/>
            <person name="Willems A."/>
        </authorList>
    </citation>
    <scope>NUCLEOTIDE SEQUENCE</scope>
    <source>
        <strain evidence="3">LMG 31161</strain>
    </source>
</reference>
<protein>
    <recommendedName>
        <fullName evidence="2">UPF0178 protein GWK15_05810</fullName>
    </recommendedName>
</protein>
<accession>A0A9X9WPQ5</accession>
<sequence length="154" mass="15990">MTQPTIYIDGDACPVRDETYRVAGRLGLPVVVVGNGSRGVRPPPLPNARIVVVGEGADVADDWIVEHIAAGDVCVTSDIPLASRCLAKSAKALAPNGRVWDSSNIGGALASREIGRSLREAGIATGGPPPLDKAARSRFLSALDTLVQASLRGR</sequence>
<dbReference type="PANTHER" id="PTHR35146">
    <property type="entry name" value="UPF0178 PROTEIN YAII"/>
    <property type="match status" value="1"/>
</dbReference>
<evidence type="ECO:0000256" key="1">
    <source>
        <dbReference type="ARBA" id="ARBA00008522"/>
    </source>
</evidence>
<proteinExistence type="inferred from homology"/>
<evidence type="ECO:0000256" key="2">
    <source>
        <dbReference type="HAMAP-Rule" id="MF_00489"/>
    </source>
</evidence>
<dbReference type="EMBL" id="JAAEDK010000092">
    <property type="protein sequence ID" value="MBR0662315.1"/>
    <property type="molecule type" value="Genomic_DNA"/>
</dbReference>
<dbReference type="Pfam" id="PF02639">
    <property type="entry name" value="DUF188"/>
    <property type="match status" value="1"/>
</dbReference>
<dbReference type="EMBL" id="JAAVUP010000001">
    <property type="protein sequence ID" value="NKE16450.1"/>
    <property type="molecule type" value="Genomic_DNA"/>
</dbReference>
<dbReference type="PANTHER" id="PTHR35146:SF1">
    <property type="entry name" value="UPF0178 PROTEIN YAII"/>
    <property type="match status" value="1"/>
</dbReference>
<dbReference type="AlphaFoldDB" id="A0A9X9WPQ5"/>
<gene>
    <name evidence="4" type="ORF">GWK15_05810</name>
    <name evidence="3" type="ORF">GXW75_23880</name>
</gene>
<comment type="caution">
    <text evidence="3">The sequence shown here is derived from an EMBL/GenBank/DDBJ whole genome shotgun (WGS) entry which is preliminary data.</text>
</comment>
<dbReference type="HAMAP" id="MF_00489">
    <property type="entry name" value="UPF0178"/>
    <property type="match status" value="1"/>
</dbReference>
<evidence type="ECO:0000313" key="5">
    <source>
        <dbReference type="Proteomes" id="UP000746741"/>
    </source>
</evidence>
<dbReference type="Proteomes" id="UP000746741">
    <property type="component" value="Unassembled WGS sequence"/>
</dbReference>